<feature type="compositionally biased region" description="Basic and acidic residues" evidence="1">
    <location>
        <begin position="594"/>
        <end position="607"/>
    </location>
</feature>
<evidence type="ECO:0000259" key="2">
    <source>
        <dbReference type="Pfam" id="PF09588"/>
    </source>
</evidence>
<reference evidence="3 4" key="1">
    <citation type="submission" date="2017-03" db="EMBL/GenBank/DDBJ databases">
        <title>Isolation of lytic bacteriophages infecting Shewanella putrefaciens and Shewanella baltica for biocontrol of fish and shrimp spoilage during chilled storage.</title>
        <authorList>
            <person name="Yang Z."/>
            <person name="Tao X."/>
            <person name="Gao L."/>
            <person name="Rao S."/>
        </authorList>
    </citation>
    <scope>NUCLEOTIDE SEQUENCE [LARGE SCALE GENOMIC DNA]</scope>
</reference>
<dbReference type="InterPro" id="IPR011604">
    <property type="entry name" value="PDDEXK-like_dom_sf"/>
</dbReference>
<proteinExistence type="predicted"/>
<dbReference type="Proteomes" id="UP000221216">
    <property type="component" value="Segment"/>
</dbReference>
<evidence type="ECO:0000313" key="4">
    <source>
        <dbReference type="Proteomes" id="UP000221216"/>
    </source>
</evidence>
<feature type="compositionally biased region" description="Low complexity" evidence="1">
    <location>
        <begin position="32"/>
        <end position="43"/>
    </location>
</feature>
<feature type="region of interest" description="Disordered" evidence="1">
    <location>
        <begin position="592"/>
        <end position="623"/>
    </location>
</feature>
<gene>
    <name evidence="3" type="ORF">SppYZU05_09</name>
</gene>
<dbReference type="InterPro" id="IPR011335">
    <property type="entry name" value="Restrct_endonuc-II-like"/>
</dbReference>
<name>A0A1W6JTI4_9CAUD</name>
<organism evidence="3 4">
    <name type="scientific">Shewanella phage SppYZU05</name>
    <dbReference type="NCBI Taxonomy" id="1970795"/>
    <lineage>
        <taxon>Viruses</taxon>
        <taxon>Duplodnaviria</taxon>
        <taxon>Heunggongvirae</taxon>
        <taxon>Uroviricota</taxon>
        <taxon>Caudoviricetes</taxon>
        <taxon>Chaseviridae</taxon>
        <taxon>Nefertitivirinae</taxon>
        <taxon>Yushanvirus</taxon>
        <taxon>Yushanvirus SppYZU05</taxon>
    </lineage>
</organism>
<feature type="region of interest" description="Disordered" evidence="1">
    <location>
        <begin position="1"/>
        <end position="53"/>
    </location>
</feature>
<sequence length="1251" mass="135700">MTKRPTLSLNRDKSAPKSISVKQAPPKRKAYLPPLSSKPTSTPRNLDKAGRGNRAHDFWLDSAGEDFIGNDMGYQRESITSDTVLGATTSPEQVMAHRIAALGPDVAAQFLQHAKGLSRLGGTDPKHYWQSENPVEKLAYMGQVGNIDLKRVAALMSHKDSKWGGTQVAEGEYEPSYDTQMRLASQKKSYLSRNPTELMLSAVGALTVSSEKWKQQIDEPDILTPDSKDEWVKPLRAGYSALKMIASSYIDADKLEGGELGQPYRTLRKRITRTLATSLQQSVRDTGHAMANRQAGHALVGWTSAMPSPAAIRAKLPESDRLFINDKIDKLWTEYEDAETRQANGESPVYSPFTEAIRGLRDLYAKGDEGGISAARDTKYREGAYLRDELAASGLVDERQTVLSAEESRDQMYNFKVTTDIGEAISLAMESTGTTEADYLHDPAMRLQVDELAKDLVQDPRFQENADNMGRAQNAQKYLTERAENARKRDTLVREISGNRLTKAQASPAPAGRSGVQRVASMVSPEAARVELPNQRSSSASARLQDITGTTRRPNAAASIPAPAPMVEAKPVTPDSAREKYFADRPWLTPIASDDDKHDPMSKWQRERRGKVTSTTAYGLTDPEGKSLATRRLVEGALTPKDQPAEISKGTVFTESGNSLEPLALDWYRQNVDKGAFEPGMMTNANMAGQSTTPDAIAFGGARNVEVKSRDKFLNPMDPDLQPGQKATLRKNYAQTQHQMYLTGAATTDLLEILRDPEDPNAPLGKKGLKEGVNIRRRTIDRDDEFIAKHKDEWDRAGRAAAQIESLDNSSKDELSKAVAEGNVMAFEELTKKHGLNDAEAISTILGGDAAFQKRGQASEKAAAKEAAAAAKAAEKEAGRRYNYGGFGNADAPTTVRGAVRTGLSNMGKFGGIANVALAGAEILWGAAKDVNDTGLDLSAKARAAGMGDLTFADVRKQLRQARYLDDAAAESDLKSLALAKGGLETGHVGRAINIVEATRGAINFGDLHDLNPNSASSVKGVIAKAEKELQDRGVSSFGIAAMMEQSGLQSLLSNAETTEGREQLNVSIASLEQVALDTKLIVAEGLGTAANAVTELGTNYLAPLVEYVGNIWDSLAPEVEAAANALTDGAQKWAEETRASAKNAWDWLQAPSAATLADDLEVFSGQDLGYFSEQRASILTAMREIPYDRREELSSTLRSATASDEMKRAVAEGGRIQVELTTEGVAITVKDNDGVVRSRALKPYAREEYQ</sequence>
<dbReference type="InterPro" id="IPR019080">
    <property type="entry name" value="YqaJ_viral_recombinase"/>
</dbReference>
<dbReference type="SUPFAM" id="SSF52980">
    <property type="entry name" value="Restriction endonuclease-like"/>
    <property type="match status" value="1"/>
</dbReference>
<accession>A0A1W6JTI4</accession>
<evidence type="ECO:0000313" key="3">
    <source>
        <dbReference type="EMBL" id="ARM70535.1"/>
    </source>
</evidence>
<keyword evidence="4" id="KW-1185">Reference proteome</keyword>
<feature type="compositionally biased region" description="Polar residues" evidence="1">
    <location>
        <begin position="534"/>
        <end position="553"/>
    </location>
</feature>
<dbReference type="EMBL" id="KY709296">
    <property type="protein sequence ID" value="ARM70535.1"/>
    <property type="molecule type" value="Genomic_DNA"/>
</dbReference>
<feature type="region of interest" description="Disordered" evidence="1">
    <location>
        <begin position="498"/>
        <end position="573"/>
    </location>
</feature>
<feature type="domain" description="YqaJ viral recombinase" evidence="2">
    <location>
        <begin position="603"/>
        <end position="745"/>
    </location>
</feature>
<evidence type="ECO:0000256" key="1">
    <source>
        <dbReference type="SAM" id="MobiDB-lite"/>
    </source>
</evidence>
<dbReference type="Gene3D" id="3.90.320.10">
    <property type="match status" value="1"/>
</dbReference>
<dbReference type="Pfam" id="PF09588">
    <property type="entry name" value="YqaJ"/>
    <property type="match status" value="1"/>
</dbReference>
<protein>
    <recommendedName>
        <fullName evidence="2">YqaJ viral recombinase domain-containing protein</fullName>
    </recommendedName>
</protein>